<gene>
    <name evidence="1" type="ORF">THAOC_10653</name>
</gene>
<evidence type="ECO:0000313" key="1">
    <source>
        <dbReference type="EMBL" id="EJK68191.1"/>
    </source>
</evidence>
<reference evidence="1 2" key="1">
    <citation type="journal article" date="2012" name="Genome Biol.">
        <title>Genome and low-iron response of an oceanic diatom adapted to chronic iron limitation.</title>
        <authorList>
            <person name="Lommer M."/>
            <person name="Specht M."/>
            <person name="Roy A.S."/>
            <person name="Kraemer L."/>
            <person name="Andreson R."/>
            <person name="Gutowska M.A."/>
            <person name="Wolf J."/>
            <person name="Bergner S.V."/>
            <person name="Schilhabel M.B."/>
            <person name="Klostermeier U.C."/>
            <person name="Beiko R.G."/>
            <person name="Rosenstiel P."/>
            <person name="Hippler M."/>
            <person name="Laroche J."/>
        </authorList>
    </citation>
    <scope>NUCLEOTIDE SEQUENCE [LARGE SCALE GENOMIC DNA]</scope>
    <source>
        <strain evidence="1 2">CCMP1005</strain>
    </source>
</reference>
<dbReference type="Proteomes" id="UP000266841">
    <property type="component" value="Unassembled WGS sequence"/>
</dbReference>
<name>K0T4D2_THAOC</name>
<protein>
    <submittedName>
        <fullName evidence="1">Uncharacterized protein</fullName>
    </submittedName>
</protein>
<comment type="caution">
    <text evidence="1">The sequence shown here is derived from an EMBL/GenBank/DDBJ whole genome shotgun (WGS) entry which is preliminary data.</text>
</comment>
<evidence type="ECO:0000313" key="2">
    <source>
        <dbReference type="Proteomes" id="UP000266841"/>
    </source>
</evidence>
<organism evidence="1 2">
    <name type="scientific">Thalassiosira oceanica</name>
    <name type="common">Marine diatom</name>
    <dbReference type="NCBI Taxonomy" id="159749"/>
    <lineage>
        <taxon>Eukaryota</taxon>
        <taxon>Sar</taxon>
        <taxon>Stramenopiles</taxon>
        <taxon>Ochrophyta</taxon>
        <taxon>Bacillariophyta</taxon>
        <taxon>Coscinodiscophyceae</taxon>
        <taxon>Thalassiosirophycidae</taxon>
        <taxon>Thalassiosirales</taxon>
        <taxon>Thalassiosiraceae</taxon>
        <taxon>Thalassiosira</taxon>
    </lineage>
</organism>
<keyword evidence="2" id="KW-1185">Reference proteome</keyword>
<proteinExistence type="predicted"/>
<accession>K0T4D2</accession>
<dbReference type="AlphaFoldDB" id="K0T4D2"/>
<dbReference type="EMBL" id="AGNL01011834">
    <property type="protein sequence ID" value="EJK68191.1"/>
    <property type="molecule type" value="Genomic_DNA"/>
</dbReference>
<sequence>MLSRYRSVGVAGAAPVNRERRRRVVFLDETSVSGTPVSRIVYRPATPVEEKAKLYYNSRDYEYFRIEDVYRKIEELKLKCADVKSDFVGFGREKQEKSDEDVRAMVSSLRRIKTSNDLSTC</sequence>